<organism evidence="1 2">
    <name type="scientific">Liparis tanakae</name>
    <name type="common">Tanaka's snailfish</name>
    <dbReference type="NCBI Taxonomy" id="230148"/>
    <lineage>
        <taxon>Eukaryota</taxon>
        <taxon>Metazoa</taxon>
        <taxon>Chordata</taxon>
        <taxon>Craniata</taxon>
        <taxon>Vertebrata</taxon>
        <taxon>Euteleostomi</taxon>
        <taxon>Actinopterygii</taxon>
        <taxon>Neopterygii</taxon>
        <taxon>Teleostei</taxon>
        <taxon>Neoteleostei</taxon>
        <taxon>Acanthomorphata</taxon>
        <taxon>Eupercaria</taxon>
        <taxon>Perciformes</taxon>
        <taxon>Cottioidei</taxon>
        <taxon>Cottales</taxon>
        <taxon>Liparidae</taxon>
        <taxon>Liparis</taxon>
    </lineage>
</organism>
<reference evidence="1 2" key="1">
    <citation type="submission" date="2019-03" db="EMBL/GenBank/DDBJ databases">
        <title>First draft genome of Liparis tanakae, snailfish: a comprehensive survey of snailfish specific genes.</title>
        <authorList>
            <person name="Kim W."/>
            <person name="Song I."/>
            <person name="Jeong J.-H."/>
            <person name="Kim D."/>
            <person name="Kim S."/>
            <person name="Ryu S."/>
            <person name="Song J.Y."/>
            <person name="Lee S.K."/>
        </authorList>
    </citation>
    <scope>NUCLEOTIDE SEQUENCE [LARGE SCALE GENOMIC DNA]</scope>
    <source>
        <tissue evidence="1">Muscle</tissue>
    </source>
</reference>
<dbReference type="EMBL" id="SRLO01000007">
    <property type="protein sequence ID" value="TNN88165.1"/>
    <property type="molecule type" value="Genomic_DNA"/>
</dbReference>
<name>A0A4Z2JCZ0_9TELE</name>
<accession>A0A4Z2JCZ0</accession>
<gene>
    <name evidence="1" type="ORF">EYF80_001746</name>
</gene>
<evidence type="ECO:0000313" key="2">
    <source>
        <dbReference type="Proteomes" id="UP000314294"/>
    </source>
</evidence>
<dbReference type="Proteomes" id="UP000314294">
    <property type="component" value="Unassembled WGS sequence"/>
</dbReference>
<protein>
    <submittedName>
        <fullName evidence="1">Uncharacterized protein</fullName>
    </submittedName>
</protein>
<proteinExistence type="predicted"/>
<dbReference type="AlphaFoldDB" id="A0A4Z2JCZ0"/>
<keyword evidence="2" id="KW-1185">Reference proteome</keyword>
<comment type="caution">
    <text evidence="1">The sequence shown here is derived from an EMBL/GenBank/DDBJ whole genome shotgun (WGS) entry which is preliminary data.</text>
</comment>
<evidence type="ECO:0000313" key="1">
    <source>
        <dbReference type="EMBL" id="TNN88165.1"/>
    </source>
</evidence>
<sequence>MLLNTFSSSVDMTIWPFKALRRFTKLTRTTGLTQRSKVPPLLYESVEEGETKQELLPNDLLLGAAKEGRVRDGVTQIRSRAGIQLVARWQFCSTTQVPSLMAFSII</sequence>